<feature type="compositionally biased region" description="Gly residues" evidence="1">
    <location>
        <begin position="7"/>
        <end position="16"/>
    </location>
</feature>
<dbReference type="Gene3D" id="2.120.10.10">
    <property type="match status" value="1"/>
</dbReference>
<dbReference type="InterPro" id="IPR036278">
    <property type="entry name" value="Sialidase_sf"/>
</dbReference>
<organism evidence="2 3">
    <name type="scientific">Noviherbaspirillum sedimenti</name>
    <dbReference type="NCBI Taxonomy" id="2320865"/>
    <lineage>
        <taxon>Bacteria</taxon>
        <taxon>Pseudomonadati</taxon>
        <taxon>Pseudomonadota</taxon>
        <taxon>Betaproteobacteria</taxon>
        <taxon>Burkholderiales</taxon>
        <taxon>Oxalobacteraceae</taxon>
        <taxon>Noviherbaspirillum</taxon>
    </lineage>
</organism>
<name>A0A3A3FY78_9BURK</name>
<gene>
    <name evidence="2" type="ORF">D3878_00995</name>
</gene>
<comment type="caution">
    <text evidence="2">The sequence shown here is derived from an EMBL/GenBank/DDBJ whole genome shotgun (WGS) entry which is preliminary data.</text>
</comment>
<dbReference type="Proteomes" id="UP000266327">
    <property type="component" value="Unassembled WGS sequence"/>
</dbReference>
<sequence length="388" mass="41669">MPAHAHGPGGGHGAQGGQAVPELGTGAALDREGRLWAVTKDVVDGSQFLLLQNSADRGKTWSPPRRVRQEAEPVAARGEERPKIAFGPNGEIYIAYTMPVARPHVGEIRFIRSLDGGRTFSRPLTVHANRDVITHAFGSMIVDRTGRIYVAWIDGRDREKAKARQQAYSGSAIYYAVSSDAGATFQGDYKVADNTCECCRISLSLTPTGKPVAFWRHIFSPNIRDHALAELTPAGKTGAVTRATFDDWRIDACPHHGPSLAYTADGTRHQVWFNGKEGDGGGVLYTSTTATGEGGRAVALGSAQASNADVATLGKQVALVWKQFDGQSTAVVGKFSRDGGKSWVENEFARTAGDSDKPYLVADRAGIVLVWRTRNEGIRAMPIGAEQP</sequence>
<protein>
    <submittedName>
        <fullName evidence="2">Exo-alpha-sialidase</fullName>
    </submittedName>
</protein>
<evidence type="ECO:0000313" key="2">
    <source>
        <dbReference type="EMBL" id="RJG00325.1"/>
    </source>
</evidence>
<dbReference type="AlphaFoldDB" id="A0A3A3FY78"/>
<dbReference type="CDD" id="cd15482">
    <property type="entry name" value="Sialidase_non-viral"/>
    <property type="match status" value="1"/>
</dbReference>
<dbReference type="EMBL" id="QYUQ01000002">
    <property type="protein sequence ID" value="RJG00325.1"/>
    <property type="molecule type" value="Genomic_DNA"/>
</dbReference>
<reference evidence="3" key="1">
    <citation type="submission" date="2018-09" db="EMBL/GenBank/DDBJ databases">
        <authorList>
            <person name="Zhu H."/>
        </authorList>
    </citation>
    <scope>NUCLEOTIDE SEQUENCE [LARGE SCALE GENOMIC DNA]</scope>
    <source>
        <strain evidence="3">K1S02-23</strain>
    </source>
</reference>
<evidence type="ECO:0000313" key="3">
    <source>
        <dbReference type="Proteomes" id="UP000266327"/>
    </source>
</evidence>
<feature type="region of interest" description="Disordered" evidence="1">
    <location>
        <begin position="1"/>
        <end position="21"/>
    </location>
</feature>
<keyword evidence="3" id="KW-1185">Reference proteome</keyword>
<proteinExistence type="predicted"/>
<dbReference type="SUPFAM" id="SSF50939">
    <property type="entry name" value="Sialidases"/>
    <property type="match status" value="1"/>
</dbReference>
<evidence type="ECO:0000256" key="1">
    <source>
        <dbReference type="SAM" id="MobiDB-lite"/>
    </source>
</evidence>
<accession>A0A3A3FY78</accession>